<evidence type="ECO:0000313" key="1">
    <source>
        <dbReference type="EMBL" id="KAI3805064.1"/>
    </source>
</evidence>
<evidence type="ECO:0000313" key="2">
    <source>
        <dbReference type="Proteomes" id="UP001056120"/>
    </source>
</evidence>
<reference evidence="2" key="1">
    <citation type="journal article" date="2022" name="Mol. Ecol. Resour.">
        <title>The genomes of chicory, endive, great burdock and yacon provide insights into Asteraceae palaeo-polyploidization history and plant inulin production.</title>
        <authorList>
            <person name="Fan W."/>
            <person name="Wang S."/>
            <person name="Wang H."/>
            <person name="Wang A."/>
            <person name="Jiang F."/>
            <person name="Liu H."/>
            <person name="Zhao H."/>
            <person name="Xu D."/>
            <person name="Zhang Y."/>
        </authorList>
    </citation>
    <scope>NUCLEOTIDE SEQUENCE [LARGE SCALE GENOMIC DNA]</scope>
    <source>
        <strain evidence="2">cv. Yunnan</strain>
    </source>
</reference>
<comment type="caution">
    <text evidence="1">The sequence shown here is derived from an EMBL/GenBank/DDBJ whole genome shotgun (WGS) entry which is preliminary data.</text>
</comment>
<reference evidence="1 2" key="2">
    <citation type="journal article" date="2022" name="Mol. Ecol. Resour.">
        <title>The genomes of chicory, endive, great burdock and yacon provide insights into Asteraceae paleo-polyploidization history and plant inulin production.</title>
        <authorList>
            <person name="Fan W."/>
            <person name="Wang S."/>
            <person name="Wang H."/>
            <person name="Wang A."/>
            <person name="Jiang F."/>
            <person name="Liu H."/>
            <person name="Zhao H."/>
            <person name="Xu D."/>
            <person name="Zhang Y."/>
        </authorList>
    </citation>
    <scope>NUCLEOTIDE SEQUENCE [LARGE SCALE GENOMIC DNA]</scope>
    <source>
        <strain evidence="2">cv. Yunnan</strain>
        <tissue evidence="1">Leaves</tissue>
    </source>
</reference>
<protein>
    <submittedName>
        <fullName evidence="1">Uncharacterized protein</fullName>
    </submittedName>
</protein>
<gene>
    <name evidence="1" type="ORF">L1987_27093</name>
</gene>
<accession>A0ACB9IAR2</accession>
<dbReference type="EMBL" id="CM042026">
    <property type="protein sequence ID" value="KAI3805064.1"/>
    <property type="molecule type" value="Genomic_DNA"/>
</dbReference>
<organism evidence="1 2">
    <name type="scientific">Smallanthus sonchifolius</name>
    <dbReference type="NCBI Taxonomy" id="185202"/>
    <lineage>
        <taxon>Eukaryota</taxon>
        <taxon>Viridiplantae</taxon>
        <taxon>Streptophyta</taxon>
        <taxon>Embryophyta</taxon>
        <taxon>Tracheophyta</taxon>
        <taxon>Spermatophyta</taxon>
        <taxon>Magnoliopsida</taxon>
        <taxon>eudicotyledons</taxon>
        <taxon>Gunneridae</taxon>
        <taxon>Pentapetalae</taxon>
        <taxon>asterids</taxon>
        <taxon>campanulids</taxon>
        <taxon>Asterales</taxon>
        <taxon>Asteraceae</taxon>
        <taxon>Asteroideae</taxon>
        <taxon>Heliantheae alliance</taxon>
        <taxon>Millerieae</taxon>
        <taxon>Smallanthus</taxon>
    </lineage>
</organism>
<dbReference type="Proteomes" id="UP001056120">
    <property type="component" value="Linkage Group LG09"/>
</dbReference>
<proteinExistence type="predicted"/>
<sequence>MTLKIWLFLYQVCLRCELVRAINHIFAKISVRCEILALKDKYQCLNVIESFKKCLVPHRVHKGDNVDLGQQPFGTGKESQEGAESPRSLLPCSRILLISAFQIKRILGDR</sequence>
<keyword evidence="2" id="KW-1185">Reference proteome</keyword>
<name>A0ACB9IAR2_9ASTR</name>